<comment type="similarity">
    <text evidence="1">Belongs to the cytochrome P450 family.</text>
</comment>
<proteinExistence type="inferred from homology"/>
<dbReference type="AlphaFoldDB" id="A0A8K0HNQ6"/>
<dbReference type="Pfam" id="PF00067">
    <property type="entry name" value="p450"/>
    <property type="match status" value="1"/>
</dbReference>
<name>A0A8K0HNQ6_9ROSA</name>
<comment type="caution">
    <text evidence="4">The sequence shown here is derived from an EMBL/GenBank/DDBJ whole genome shotgun (WGS) entry which is preliminary data.</text>
</comment>
<keyword evidence="3" id="KW-0408">Iron</keyword>
<dbReference type="PANTHER" id="PTHR24286:SF376">
    <property type="entry name" value="ABSCISIC ACID 8'-HYDROXYLASE 4"/>
    <property type="match status" value="1"/>
</dbReference>
<dbReference type="GO" id="GO:0020037">
    <property type="term" value="F:heme binding"/>
    <property type="evidence" value="ECO:0007669"/>
    <property type="project" value="InterPro"/>
</dbReference>
<keyword evidence="5" id="KW-1185">Reference proteome</keyword>
<dbReference type="Gene3D" id="1.10.630.10">
    <property type="entry name" value="Cytochrome P450"/>
    <property type="match status" value="1"/>
</dbReference>
<dbReference type="Proteomes" id="UP000796880">
    <property type="component" value="Unassembled WGS sequence"/>
</dbReference>
<reference evidence="4" key="1">
    <citation type="submission" date="2020-03" db="EMBL/GenBank/DDBJ databases">
        <title>A high-quality chromosome-level genome assembly of a woody plant with both climbing and erect habits, Rhamnella rubrinervis.</title>
        <authorList>
            <person name="Lu Z."/>
            <person name="Yang Y."/>
            <person name="Zhu X."/>
            <person name="Sun Y."/>
        </authorList>
    </citation>
    <scope>NUCLEOTIDE SEQUENCE</scope>
    <source>
        <strain evidence="4">BYM</strain>
        <tissue evidence="4">Leaf</tissue>
    </source>
</reference>
<evidence type="ECO:0000256" key="3">
    <source>
        <dbReference type="ARBA" id="ARBA00023004"/>
    </source>
</evidence>
<evidence type="ECO:0000313" key="4">
    <source>
        <dbReference type="EMBL" id="KAF3455830.1"/>
    </source>
</evidence>
<dbReference type="PANTHER" id="PTHR24286">
    <property type="entry name" value="CYTOCHROME P450 26"/>
    <property type="match status" value="1"/>
</dbReference>
<dbReference type="InterPro" id="IPR036396">
    <property type="entry name" value="Cyt_P450_sf"/>
</dbReference>
<dbReference type="GO" id="GO:0010295">
    <property type="term" value="F:(+)-abscisic acid 8'-hydroxylase activity"/>
    <property type="evidence" value="ECO:0007669"/>
    <property type="project" value="TreeGrafter"/>
</dbReference>
<protein>
    <submittedName>
        <fullName evidence="4">Uncharacterized protein</fullName>
    </submittedName>
</protein>
<gene>
    <name evidence="4" type="ORF">FNV43_RR00472</name>
</gene>
<evidence type="ECO:0000256" key="2">
    <source>
        <dbReference type="ARBA" id="ARBA00022723"/>
    </source>
</evidence>
<evidence type="ECO:0000313" key="5">
    <source>
        <dbReference type="Proteomes" id="UP000796880"/>
    </source>
</evidence>
<accession>A0A8K0HNQ6</accession>
<evidence type="ECO:0000256" key="1">
    <source>
        <dbReference type="ARBA" id="ARBA00010617"/>
    </source>
</evidence>
<sequence length="245" mass="27955">MNRDGYSKFTEGRKLSKHLLRAGSEGVQIGAVVKLQRNPYFTATLEDHTMWLKSAFEAWYDRKCFGDERFVSSGIGMHAAAFAAPQRGCGGENDALLEHNLQSCRAISQGTLCCTSPGLEYEMKFSFFLTAAQREIRKFNEQNNLPLRWAQTKNMPITYKVVLESLRVASIISFTFREAMADVEYKGYLIPKGWKVMPLFRNIHDNPEFFSHPQKFDPSRFEMALMVRGSFVLYLEVGPVNYASC</sequence>
<dbReference type="EMBL" id="VOIH02000001">
    <property type="protein sequence ID" value="KAF3455830.1"/>
    <property type="molecule type" value="Genomic_DNA"/>
</dbReference>
<dbReference type="GO" id="GO:0005506">
    <property type="term" value="F:iron ion binding"/>
    <property type="evidence" value="ECO:0007669"/>
    <property type="project" value="InterPro"/>
</dbReference>
<dbReference type="OrthoDB" id="1470350at2759"/>
<keyword evidence="2" id="KW-0479">Metal-binding</keyword>
<organism evidence="4 5">
    <name type="scientific">Rhamnella rubrinervis</name>
    <dbReference type="NCBI Taxonomy" id="2594499"/>
    <lineage>
        <taxon>Eukaryota</taxon>
        <taxon>Viridiplantae</taxon>
        <taxon>Streptophyta</taxon>
        <taxon>Embryophyta</taxon>
        <taxon>Tracheophyta</taxon>
        <taxon>Spermatophyta</taxon>
        <taxon>Magnoliopsida</taxon>
        <taxon>eudicotyledons</taxon>
        <taxon>Gunneridae</taxon>
        <taxon>Pentapetalae</taxon>
        <taxon>rosids</taxon>
        <taxon>fabids</taxon>
        <taxon>Rosales</taxon>
        <taxon>Rhamnaceae</taxon>
        <taxon>rhamnoid group</taxon>
        <taxon>Rhamneae</taxon>
        <taxon>Rhamnella</taxon>
    </lineage>
</organism>
<dbReference type="GO" id="GO:0016125">
    <property type="term" value="P:sterol metabolic process"/>
    <property type="evidence" value="ECO:0007669"/>
    <property type="project" value="TreeGrafter"/>
</dbReference>
<dbReference type="InterPro" id="IPR001128">
    <property type="entry name" value="Cyt_P450"/>
</dbReference>
<dbReference type="SUPFAM" id="SSF48264">
    <property type="entry name" value="Cytochrome P450"/>
    <property type="match status" value="1"/>
</dbReference>